<gene>
    <name evidence="1" type="primary">g10075</name>
    <name evidence="1" type="ORF">NpPPO83_00010075</name>
</gene>
<accession>A0ACB5RP02</accession>
<name>A0ACB5RP02_9PEZI</name>
<comment type="caution">
    <text evidence="1">The sequence shown here is derived from an EMBL/GenBank/DDBJ whole genome shotgun (WGS) entry which is preliminary data.</text>
</comment>
<keyword evidence="2" id="KW-1185">Reference proteome</keyword>
<protein>
    <submittedName>
        <fullName evidence="1">50s ribosomal protein Mrp49</fullName>
    </submittedName>
</protein>
<evidence type="ECO:0000313" key="2">
    <source>
        <dbReference type="Proteomes" id="UP001165186"/>
    </source>
</evidence>
<dbReference type="Proteomes" id="UP001165186">
    <property type="component" value="Unassembled WGS sequence"/>
</dbReference>
<proteinExistence type="predicted"/>
<dbReference type="EMBL" id="BSXG01000002">
    <property type="protein sequence ID" value="GME22208.1"/>
    <property type="molecule type" value="Genomic_DNA"/>
</dbReference>
<organism evidence="1 2">
    <name type="scientific">Neofusicoccum parvum</name>
    <dbReference type="NCBI Taxonomy" id="310453"/>
    <lineage>
        <taxon>Eukaryota</taxon>
        <taxon>Fungi</taxon>
        <taxon>Dikarya</taxon>
        <taxon>Ascomycota</taxon>
        <taxon>Pezizomycotina</taxon>
        <taxon>Dothideomycetes</taxon>
        <taxon>Dothideomycetes incertae sedis</taxon>
        <taxon>Botryosphaeriales</taxon>
        <taxon>Botryosphaeriaceae</taxon>
        <taxon>Neofusicoccum</taxon>
    </lineage>
</organism>
<reference evidence="1" key="1">
    <citation type="submission" date="2024-09" db="EMBL/GenBank/DDBJ databases">
        <title>Draft Genome Sequences of Neofusicoccum parvum.</title>
        <authorList>
            <person name="Ashida A."/>
            <person name="Camagna M."/>
            <person name="Tanaka A."/>
            <person name="Takemoto D."/>
        </authorList>
    </citation>
    <scope>NUCLEOTIDE SEQUENCE</scope>
    <source>
        <strain evidence="1">PPO83</strain>
    </source>
</reference>
<keyword evidence="1" id="KW-0689">Ribosomal protein</keyword>
<sequence>MPTIGQRMFKLKELLAIRVGPGAAVLPKDVKRITMRMAPKIDDGHRGPKRFFKYILPRLKYRNPAVPITVDRKAAQTDPAVMTIVFGEAGTTATASTSNAAATSAPSGASSNDRVVTIQMKHKSESEILQQLYDATGAQELEPTELEREELRELEERKERSKKDSERMIEVNRQRKREAQMLAAARGEIGVNPA</sequence>
<evidence type="ECO:0000313" key="1">
    <source>
        <dbReference type="EMBL" id="GME22208.1"/>
    </source>
</evidence>
<keyword evidence="1" id="KW-0687">Ribonucleoprotein</keyword>